<protein>
    <submittedName>
        <fullName evidence="2">Uncharacterized protein</fullName>
    </submittedName>
</protein>
<feature type="compositionally biased region" description="Low complexity" evidence="1">
    <location>
        <begin position="1427"/>
        <end position="1441"/>
    </location>
</feature>
<reference evidence="2 3" key="1">
    <citation type="journal article" date="2019" name="Nat. Ecol. Evol.">
        <title>Megaphylogeny resolves global patterns of mushroom evolution.</title>
        <authorList>
            <person name="Varga T."/>
            <person name="Krizsan K."/>
            <person name="Foldi C."/>
            <person name="Dima B."/>
            <person name="Sanchez-Garcia M."/>
            <person name="Sanchez-Ramirez S."/>
            <person name="Szollosi G.J."/>
            <person name="Szarkandi J.G."/>
            <person name="Papp V."/>
            <person name="Albert L."/>
            <person name="Andreopoulos W."/>
            <person name="Angelini C."/>
            <person name="Antonin V."/>
            <person name="Barry K.W."/>
            <person name="Bougher N.L."/>
            <person name="Buchanan P."/>
            <person name="Buyck B."/>
            <person name="Bense V."/>
            <person name="Catcheside P."/>
            <person name="Chovatia M."/>
            <person name="Cooper J."/>
            <person name="Damon W."/>
            <person name="Desjardin D."/>
            <person name="Finy P."/>
            <person name="Geml J."/>
            <person name="Haridas S."/>
            <person name="Hughes K."/>
            <person name="Justo A."/>
            <person name="Karasinski D."/>
            <person name="Kautmanova I."/>
            <person name="Kiss B."/>
            <person name="Kocsube S."/>
            <person name="Kotiranta H."/>
            <person name="LaButti K.M."/>
            <person name="Lechner B.E."/>
            <person name="Liimatainen K."/>
            <person name="Lipzen A."/>
            <person name="Lukacs Z."/>
            <person name="Mihaltcheva S."/>
            <person name="Morgado L.N."/>
            <person name="Niskanen T."/>
            <person name="Noordeloos M.E."/>
            <person name="Ohm R.A."/>
            <person name="Ortiz-Santana B."/>
            <person name="Ovrebo C."/>
            <person name="Racz N."/>
            <person name="Riley R."/>
            <person name="Savchenko A."/>
            <person name="Shiryaev A."/>
            <person name="Soop K."/>
            <person name="Spirin V."/>
            <person name="Szebenyi C."/>
            <person name="Tomsovsky M."/>
            <person name="Tulloss R.E."/>
            <person name="Uehling J."/>
            <person name="Grigoriev I.V."/>
            <person name="Vagvolgyi C."/>
            <person name="Papp T."/>
            <person name="Martin F.M."/>
            <person name="Miettinen O."/>
            <person name="Hibbett D.S."/>
            <person name="Nagy L.G."/>
        </authorList>
    </citation>
    <scope>NUCLEOTIDE SEQUENCE [LARGE SCALE GENOMIC DNA]</scope>
    <source>
        <strain evidence="2 3">CBS 962.96</strain>
    </source>
</reference>
<sequence length="1487" mass="157265">MINVKSDSLLLDAFALGPMAGRKLQLIPSRAPASARADKIFNDPDSWGSDGSVEDLRSSPPFYDDDIYSGTVKDNEVKNGYSSNLMVSKSGNKSAVNRLTTHSQNELTIKPFENKFHLQKRPSISSDSDTSSSAFTSSAVSSATSFMNDIEPESVSLVKPRWESVRDEVAEESQAVSLSPILEKSPKLKLDSISGRMSFFWQHQNIFRALQTPKSSDFDFANDDILTPFTPNSDFWKGKKVLENFEKSMEKDDFELPLTRVGPKHKRTRTPPSIGPLTISTTTMTTTTTTTTVVTVHSPALATPASVTTIISASTTWSILDLYGASPTSPQRGRLPLVPKTSGPMVTTFTPPSPSQKFARRSSLPKSALVGTTFGFVEDFLRVPGETPFSSPKIVELPDDFAVPAQGQPRIKAASETTVIPAPRAPLTVPIPDPKMTQKPKSKKVVRPLPRLPRASSPPPPVPALPNVLPVLPPIPKHSPLPLPVTPSIPSGSSVSSASSSSSSSLKSSPEVPSKQPISASTSFAKPTASRIPHLKKPSDASSSSTPPLPHTTPGSSVDTPGISPLPPSSSAADADMKSMKNFLRSQSYSDLKTVTRPLTPSGSKVAKSSSSKTSPVPPIPALPPLELRPSTPLAPPSKKDTPPVPVPPVPSLDIHADSTPAVPSIPVVGTSETISSDKVRDVRTSPKNRPPELQPSSYTLTPPSSSTLSSAALSSASSTSSGIRRMRSPSVSAADVRRTSDHSSSTLRNPSSTKSKRQTSLQIPIANVPFPDATILALRRNRSGSVSASTNPSISPVPTATGQPGRKPSISLSRPNVTGVIGRARSGSESVSSSVTNDGSPVVLSSDLEASASSVSLSNPLLSLRTQKISSTTSSQPLTQTSITPVVNPLKSDVEVSKPMRKSPPLSSTLQLPELGKGVLGSTAGKTHSRSPSTTAPPSIPIPPIPVAASSSSVVKTAQNGDSRSQNPVLTVPDISVPVVTLSRSPSKKRDLSSLPVPQMDIPFPDAATLARRVTKKTSVSHPKQPQVNEPMPDALTFPGRKQVTKNVSLTNSDAAPLRPEKSLKRVSSTPAFRSNGGDLPLPNPSLLAKRMVPTGVVPDVPAPPKMPVSSTKVETKNVVPSTSSPRPKAPPLPDIFFKPGTGSESKGKEKEKSQEIIEGGKVSKQGPKKDKGKQKEVSPPLPSLPSLPPVNVDVRFSTVFDKEFEKELDKAVSIRSTASSSTATSSSSSSSSKSVSDSNKKASSRPPKPPVPPLPDIFFKKTEPKEQESKIPVPAKSNAVSTTVSVQPVTSSTASSSKPVSESTRKRLSTVAPIVTDFKRPAPPVHAHTIPASATPSSKHSRSRSMSSTRVPVPRVVPIAPPVPSLPQQIPDESVQYRRDEEDDTQVIVVRSRRTRSPTRAMTPGGPRSRSVATSSRVPYKPGPSSSAASVMSYQSDSPLMPPPPLMATRDESRSSSPVTPGSRGRVSPFPVVPRSARMSIATAA</sequence>
<feature type="compositionally biased region" description="Polar residues" evidence="1">
    <location>
        <begin position="516"/>
        <end position="525"/>
    </location>
</feature>
<name>A0A4S8MTL2_DENBC</name>
<feature type="compositionally biased region" description="Polar residues" evidence="1">
    <location>
        <begin position="1018"/>
        <end position="1029"/>
    </location>
</feature>
<feature type="region of interest" description="Disordered" evidence="1">
    <location>
        <begin position="1210"/>
        <end position="1487"/>
    </location>
</feature>
<feature type="compositionally biased region" description="Basic and acidic residues" evidence="1">
    <location>
        <begin position="1260"/>
        <end position="1271"/>
    </location>
</feature>
<feature type="region of interest" description="Disordered" evidence="1">
    <location>
        <begin position="895"/>
        <end position="971"/>
    </location>
</feature>
<feature type="region of interest" description="Disordered" evidence="1">
    <location>
        <begin position="423"/>
        <end position="463"/>
    </location>
</feature>
<feature type="compositionally biased region" description="Basic and acidic residues" evidence="1">
    <location>
        <begin position="676"/>
        <end position="685"/>
    </location>
</feature>
<organism evidence="2 3">
    <name type="scientific">Dendrothele bispora (strain CBS 962.96)</name>
    <dbReference type="NCBI Taxonomy" id="1314807"/>
    <lineage>
        <taxon>Eukaryota</taxon>
        <taxon>Fungi</taxon>
        <taxon>Dikarya</taxon>
        <taxon>Basidiomycota</taxon>
        <taxon>Agaricomycotina</taxon>
        <taxon>Agaricomycetes</taxon>
        <taxon>Agaricomycetidae</taxon>
        <taxon>Agaricales</taxon>
        <taxon>Agaricales incertae sedis</taxon>
        <taxon>Dendrothele</taxon>
    </lineage>
</organism>
<dbReference type="EMBL" id="ML179047">
    <property type="protein sequence ID" value="THV05724.1"/>
    <property type="molecule type" value="Genomic_DNA"/>
</dbReference>
<feature type="compositionally biased region" description="Low complexity" evidence="1">
    <location>
        <begin position="1282"/>
        <end position="1304"/>
    </location>
</feature>
<feature type="compositionally biased region" description="Low complexity" evidence="1">
    <location>
        <begin position="1346"/>
        <end position="1360"/>
    </location>
</feature>
<feature type="compositionally biased region" description="Basic and acidic residues" evidence="1">
    <location>
        <begin position="1169"/>
        <end position="1178"/>
    </location>
</feature>
<feature type="compositionally biased region" description="Pro residues" evidence="1">
    <location>
        <begin position="1181"/>
        <end position="1190"/>
    </location>
</feature>
<keyword evidence="3" id="KW-1185">Reference proteome</keyword>
<feature type="compositionally biased region" description="Low complexity" evidence="1">
    <location>
        <begin position="1218"/>
        <end position="1239"/>
    </location>
</feature>
<accession>A0A4S8MTL2</accession>
<feature type="compositionally biased region" description="Polar residues" evidence="1">
    <location>
        <begin position="957"/>
        <end position="970"/>
    </location>
</feature>
<feature type="compositionally biased region" description="Low complexity" evidence="1">
    <location>
        <begin position="488"/>
        <end position="514"/>
    </location>
</feature>
<feature type="region of interest" description="Disordered" evidence="1">
    <location>
        <begin position="1052"/>
        <end position="1087"/>
    </location>
</feature>
<feature type="compositionally biased region" description="Pro residues" evidence="1">
    <location>
        <begin position="1248"/>
        <end position="1257"/>
    </location>
</feature>
<feature type="region of interest" description="Disordered" evidence="1">
    <location>
        <begin position="1100"/>
        <end position="1194"/>
    </location>
</feature>
<feature type="region of interest" description="Disordered" evidence="1">
    <location>
        <begin position="1014"/>
        <end position="1040"/>
    </location>
</feature>
<feature type="region of interest" description="Disordered" evidence="1">
    <location>
        <begin position="785"/>
        <end position="818"/>
    </location>
</feature>
<dbReference type="Proteomes" id="UP000297245">
    <property type="component" value="Unassembled WGS sequence"/>
</dbReference>
<proteinExistence type="predicted"/>
<gene>
    <name evidence="2" type="ORF">K435DRAFT_960987</name>
</gene>
<feature type="compositionally biased region" description="Low complexity" evidence="1">
    <location>
        <begin position="601"/>
        <end position="615"/>
    </location>
</feature>
<feature type="region of interest" description="Disordered" evidence="1">
    <location>
        <begin position="41"/>
        <end position="60"/>
    </location>
</feature>
<evidence type="ECO:0000313" key="2">
    <source>
        <dbReference type="EMBL" id="THV05724.1"/>
    </source>
</evidence>
<feature type="compositionally biased region" description="Basic and acidic residues" evidence="1">
    <location>
        <begin position="1147"/>
        <end position="1157"/>
    </location>
</feature>
<evidence type="ECO:0000256" key="1">
    <source>
        <dbReference type="SAM" id="MobiDB-lite"/>
    </source>
</evidence>
<feature type="compositionally biased region" description="Polar residues" evidence="1">
    <location>
        <begin position="743"/>
        <end position="763"/>
    </location>
</feature>
<feature type="compositionally biased region" description="Polar residues" evidence="1">
    <location>
        <begin position="584"/>
        <end position="599"/>
    </location>
</feature>
<feature type="compositionally biased region" description="Low complexity" evidence="1">
    <location>
        <begin position="1158"/>
        <end position="1167"/>
    </location>
</feature>
<evidence type="ECO:0000313" key="3">
    <source>
        <dbReference type="Proteomes" id="UP000297245"/>
    </source>
</evidence>
<feature type="compositionally biased region" description="Polar residues" evidence="1">
    <location>
        <begin position="1110"/>
        <end position="1127"/>
    </location>
</feature>
<dbReference type="OrthoDB" id="3002189at2759"/>
<feature type="compositionally biased region" description="Polar residues" evidence="1">
    <location>
        <begin position="785"/>
        <end position="803"/>
    </location>
</feature>
<feature type="region of interest" description="Disordered" evidence="1">
    <location>
        <begin position="483"/>
        <end position="766"/>
    </location>
</feature>
<feature type="compositionally biased region" description="Low complexity" evidence="1">
    <location>
        <begin position="696"/>
        <end position="722"/>
    </location>
</feature>
<feature type="compositionally biased region" description="Low complexity" evidence="1">
    <location>
        <begin position="542"/>
        <end position="557"/>
    </location>
</feature>